<comment type="similarity">
    <text evidence="5">Belongs to the SAT4 family.</text>
</comment>
<name>A0A8H6VM07_9PEZI</name>
<reference evidence="8" key="1">
    <citation type="submission" date="2020-04" db="EMBL/GenBank/DDBJ databases">
        <title>Draft genome resource of the tomato pathogen Pseudocercospora fuligena.</title>
        <authorList>
            <person name="Zaccaron A."/>
        </authorList>
    </citation>
    <scope>NUCLEOTIDE SEQUENCE</scope>
    <source>
        <strain evidence="8">PF001</strain>
    </source>
</reference>
<feature type="transmembrane region" description="Helical" evidence="6">
    <location>
        <begin position="211"/>
        <end position="233"/>
    </location>
</feature>
<dbReference type="Proteomes" id="UP000660729">
    <property type="component" value="Unassembled WGS sequence"/>
</dbReference>
<keyword evidence="2 6" id="KW-0812">Transmembrane</keyword>
<feature type="transmembrane region" description="Helical" evidence="6">
    <location>
        <begin position="12"/>
        <end position="31"/>
    </location>
</feature>
<dbReference type="AlphaFoldDB" id="A0A8H6VM07"/>
<evidence type="ECO:0000256" key="1">
    <source>
        <dbReference type="ARBA" id="ARBA00004141"/>
    </source>
</evidence>
<evidence type="ECO:0000259" key="7">
    <source>
        <dbReference type="Pfam" id="PF20684"/>
    </source>
</evidence>
<evidence type="ECO:0000256" key="5">
    <source>
        <dbReference type="ARBA" id="ARBA00038359"/>
    </source>
</evidence>
<protein>
    <recommendedName>
        <fullName evidence="7">Rhodopsin domain-containing protein</fullName>
    </recommendedName>
</protein>
<comment type="subcellular location">
    <subcellularLocation>
        <location evidence="1">Membrane</location>
        <topology evidence="1">Multi-pass membrane protein</topology>
    </subcellularLocation>
</comment>
<evidence type="ECO:0000313" key="9">
    <source>
        <dbReference type="Proteomes" id="UP000660729"/>
    </source>
</evidence>
<keyword evidence="4 6" id="KW-0472">Membrane</keyword>
<evidence type="ECO:0000256" key="3">
    <source>
        <dbReference type="ARBA" id="ARBA00022989"/>
    </source>
</evidence>
<evidence type="ECO:0000256" key="4">
    <source>
        <dbReference type="ARBA" id="ARBA00023136"/>
    </source>
</evidence>
<feature type="domain" description="Rhodopsin" evidence="7">
    <location>
        <begin position="27"/>
        <end position="239"/>
    </location>
</feature>
<feature type="transmembrane region" description="Helical" evidence="6">
    <location>
        <begin position="91"/>
        <end position="113"/>
    </location>
</feature>
<keyword evidence="3 6" id="KW-1133">Transmembrane helix</keyword>
<dbReference type="OrthoDB" id="5393606at2759"/>
<dbReference type="InterPro" id="IPR049326">
    <property type="entry name" value="Rhodopsin_dom_fungi"/>
</dbReference>
<keyword evidence="9" id="KW-1185">Reference proteome</keyword>
<dbReference type="EMBL" id="JABCIY010000096">
    <property type="protein sequence ID" value="KAF7193049.1"/>
    <property type="molecule type" value="Genomic_DNA"/>
</dbReference>
<accession>A0A8H6VM07</accession>
<evidence type="ECO:0000313" key="8">
    <source>
        <dbReference type="EMBL" id="KAF7193049.1"/>
    </source>
</evidence>
<comment type="caution">
    <text evidence="8">The sequence shown here is derived from an EMBL/GenBank/DDBJ whole genome shotgun (WGS) entry which is preliminary data.</text>
</comment>
<evidence type="ECO:0000256" key="6">
    <source>
        <dbReference type="SAM" id="Phobius"/>
    </source>
</evidence>
<dbReference type="PANTHER" id="PTHR33048">
    <property type="entry name" value="PTH11-LIKE INTEGRAL MEMBRANE PROTEIN (AFU_ORTHOLOGUE AFUA_5G11245)"/>
    <property type="match status" value="1"/>
</dbReference>
<dbReference type="PANTHER" id="PTHR33048:SF157">
    <property type="entry name" value="INTEGRAL MEMBRANE PROTEIN"/>
    <property type="match status" value="1"/>
</dbReference>
<dbReference type="Pfam" id="PF20684">
    <property type="entry name" value="Fung_rhodopsin"/>
    <property type="match status" value="1"/>
</dbReference>
<dbReference type="InterPro" id="IPR052337">
    <property type="entry name" value="SAT4-like"/>
</dbReference>
<proteinExistence type="inferred from homology"/>
<organism evidence="8 9">
    <name type="scientific">Pseudocercospora fuligena</name>
    <dbReference type="NCBI Taxonomy" id="685502"/>
    <lineage>
        <taxon>Eukaryota</taxon>
        <taxon>Fungi</taxon>
        <taxon>Dikarya</taxon>
        <taxon>Ascomycota</taxon>
        <taxon>Pezizomycotina</taxon>
        <taxon>Dothideomycetes</taxon>
        <taxon>Dothideomycetidae</taxon>
        <taxon>Mycosphaerellales</taxon>
        <taxon>Mycosphaerellaceae</taxon>
        <taxon>Pseudocercospora</taxon>
    </lineage>
</organism>
<dbReference type="GO" id="GO:0016020">
    <property type="term" value="C:membrane"/>
    <property type="evidence" value="ECO:0007669"/>
    <property type="project" value="UniProtKB-SubCell"/>
</dbReference>
<feature type="transmembrane region" description="Helical" evidence="6">
    <location>
        <begin position="43"/>
        <end position="64"/>
    </location>
</feature>
<gene>
    <name evidence="8" type="ORF">HII31_05610</name>
</gene>
<evidence type="ECO:0000256" key="2">
    <source>
        <dbReference type="ARBA" id="ARBA00022692"/>
    </source>
</evidence>
<feature type="transmembrane region" description="Helical" evidence="6">
    <location>
        <begin position="125"/>
        <end position="149"/>
    </location>
</feature>
<sequence>MRLDTSFDGIVSLVAVFLFLTALTVALRFASRHGQKIGFWIDDYLAIAALIGFIGMSTAVLYGVDRKFIGYKEPKSKAVVNAVHSTMELTYISLDATQIWTFGTVKLCALFFYRRVFCTRVKRGIFDYITWVMIAIVAAWIIGFMVFTFEVCPGHSVSWYVQPGRIASCRPNLDYKYFDANTISDFILDVLVLGMAFPKIWSFHLTTSQKAGISSVFLLALGGVAASCARMVIITHLVRTGRAINDEDGYGKSRPYSQAVKKSLC</sequence>